<comment type="caution">
    <text evidence="4">The sequence shown here is derived from an EMBL/GenBank/DDBJ whole genome shotgun (WGS) entry which is preliminary data.</text>
</comment>
<sequence length="228" mass="25006">MAESRTTITLPKAWVAGICLAGAALGFGAAFLVHPLVDWLLSQVGDAPGPLRLAAGLPLTWAIPVLTLAGLGLGVWVVREWRKDMGLVEVSDDSVTMQRAGANRRIDREWIGGVFTDGHDLVITDHRGGEVSRTRTDGVLAKRLRQAFEGFGYPWQGSTDPYESAYVTWVDGSDDVDSRVHDLLRTRRRALADKRTGAADDALDELRALGIAVRDRDNEQQYRVISSR</sequence>
<evidence type="ECO:0000259" key="2">
    <source>
        <dbReference type="Pfam" id="PF23493"/>
    </source>
</evidence>
<evidence type="ECO:0008006" key="6">
    <source>
        <dbReference type="Google" id="ProtNLM"/>
    </source>
</evidence>
<feature type="transmembrane region" description="Helical" evidence="1">
    <location>
        <begin position="53"/>
        <end position="78"/>
    </location>
</feature>
<keyword evidence="1" id="KW-1133">Transmembrane helix</keyword>
<accession>A0A838ADC3</accession>
<keyword evidence="1" id="KW-0812">Transmembrane</keyword>
<reference evidence="4 5" key="1">
    <citation type="submission" date="2020-07" db="EMBL/GenBank/DDBJ databases">
        <title>Genome of Haloechinothrix sp.</title>
        <authorList>
            <person name="Tang S.-K."/>
            <person name="Yang L."/>
            <person name="Zhu W.-Y."/>
        </authorList>
    </citation>
    <scope>NUCLEOTIDE SEQUENCE [LARGE SCALE GENOMIC DNA]</scope>
    <source>
        <strain evidence="4 5">YIM 98757</strain>
    </source>
</reference>
<organism evidence="4 5">
    <name type="scientific">Haloechinothrix aidingensis</name>
    <dbReference type="NCBI Taxonomy" id="2752311"/>
    <lineage>
        <taxon>Bacteria</taxon>
        <taxon>Bacillati</taxon>
        <taxon>Actinomycetota</taxon>
        <taxon>Actinomycetes</taxon>
        <taxon>Pseudonocardiales</taxon>
        <taxon>Pseudonocardiaceae</taxon>
        <taxon>Haloechinothrix</taxon>
    </lineage>
</organism>
<dbReference type="AlphaFoldDB" id="A0A838ADC3"/>
<dbReference type="Pfam" id="PF23494">
    <property type="entry name" value="bPH_10"/>
    <property type="match status" value="1"/>
</dbReference>
<dbReference type="RefSeq" id="WP_180894056.1">
    <property type="nucleotide sequence ID" value="NZ_JACCKD010000006.1"/>
</dbReference>
<feature type="domain" description="YqeB PH" evidence="3">
    <location>
        <begin position="6"/>
        <end position="156"/>
    </location>
</feature>
<feature type="domain" description="Cysteinyl-tRNA ligase anticodon binding" evidence="2">
    <location>
        <begin position="174"/>
        <end position="223"/>
    </location>
</feature>
<keyword evidence="1" id="KW-0472">Membrane</keyword>
<dbReference type="Proteomes" id="UP000582974">
    <property type="component" value="Unassembled WGS sequence"/>
</dbReference>
<gene>
    <name evidence="4" type="ORF">H0B56_16890</name>
</gene>
<evidence type="ECO:0000259" key="3">
    <source>
        <dbReference type="Pfam" id="PF23494"/>
    </source>
</evidence>
<proteinExistence type="predicted"/>
<dbReference type="EMBL" id="JACCKD010000006">
    <property type="protein sequence ID" value="MBA0127230.1"/>
    <property type="molecule type" value="Genomic_DNA"/>
</dbReference>
<evidence type="ECO:0000313" key="5">
    <source>
        <dbReference type="Proteomes" id="UP000582974"/>
    </source>
</evidence>
<evidence type="ECO:0000256" key="1">
    <source>
        <dbReference type="SAM" id="Phobius"/>
    </source>
</evidence>
<protein>
    <recommendedName>
        <fullName evidence="6">PH domain-containing protein</fullName>
    </recommendedName>
</protein>
<keyword evidence="5" id="KW-1185">Reference proteome</keyword>
<dbReference type="InterPro" id="IPR057798">
    <property type="entry name" value="PH_YqeB"/>
</dbReference>
<name>A0A838ADC3_9PSEU</name>
<dbReference type="InterPro" id="IPR056411">
    <property type="entry name" value="CysS_C"/>
</dbReference>
<feature type="transmembrane region" description="Helical" evidence="1">
    <location>
        <begin position="12"/>
        <end position="33"/>
    </location>
</feature>
<dbReference type="Pfam" id="PF23493">
    <property type="entry name" value="CysS_C"/>
    <property type="match status" value="1"/>
</dbReference>
<evidence type="ECO:0000313" key="4">
    <source>
        <dbReference type="EMBL" id="MBA0127230.1"/>
    </source>
</evidence>